<feature type="transmembrane region" description="Helical" evidence="6">
    <location>
        <begin position="353"/>
        <end position="375"/>
    </location>
</feature>
<proteinExistence type="predicted"/>
<evidence type="ECO:0000256" key="4">
    <source>
        <dbReference type="ARBA" id="ARBA00022989"/>
    </source>
</evidence>
<evidence type="ECO:0000256" key="1">
    <source>
        <dbReference type="ARBA" id="ARBA00004651"/>
    </source>
</evidence>
<feature type="transmembrane region" description="Helical" evidence="6">
    <location>
        <begin position="297"/>
        <end position="328"/>
    </location>
</feature>
<evidence type="ECO:0000256" key="3">
    <source>
        <dbReference type="ARBA" id="ARBA00022692"/>
    </source>
</evidence>
<evidence type="ECO:0000313" key="8">
    <source>
        <dbReference type="Proteomes" id="UP001597114"/>
    </source>
</evidence>
<accession>A0ABW4F9Y4</accession>
<keyword evidence="2" id="KW-1003">Cell membrane</keyword>
<dbReference type="Gene3D" id="1.20.1740.10">
    <property type="entry name" value="Amino acid/polyamine transporter I"/>
    <property type="match status" value="1"/>
</dbReference>
<sequence length="462" mass="49527">MTTERPVSEAAEDGELREFGYQQELRRSLTLRDLLVYGLVFMVPIAPFAIFGVVFNASLGMVPLTYVIGFVAMIFTALSYREMSRAFPISGSVYAYAGRGLHPAAGFLAGWAILLDYLLVPTLLYVTGAAALGSVLPAVPQAVWVILFVVINTVVNLRGIETTARTNKIFLVGELLVLALFVVLAVVAISRGVNGASWTFTPFFNPEVFQPSLIFAALSVAVLSFLGFDAISTMAEETKGGARVVGRATVIALAMVAALFIVQTYLAALLLPGQTEFAGETATNEAFYTVADLVGGAWFKVVVAIAVALGSAIANALVAQAATSRLLFSMARDRQLPRFLAHVHPTRRVPERAVLLVSVVSLVLGLFFVGQIGLLSSLVNFGALFSFLLLHVSVAAWYLIKQRQRTYGLHLIVPLLGFVIIGYVLVNADANAKIGGLVWLAVGVVVLVVLRMTGRTTELKVS</sequence>
<feature type="transmembrane region" description="Helical" evidence="6">
    <location>
        <begin position="138"/>
        <end position="157"/>
    </location>
</feature>
<keyword evidence="5 6" id="KW-0472">Membrane</keyword>
<feature type="transmembrane region" description="Helical" evidence="6">
    <location>
        <begin position="169"/>
        <end position="193"/>
    </location>
</feature>
<feature type="transmembrane region" description="Helical" evidence="6">
    <location>
        <begin position="407"/>
        <end position="426"/>
    </location>
</feature>
<feature type="transmembrane region" description="Helical" evidence="6">
    <location>
        <begin position="244"/>
        <end position="266"/>
    </location>
</feature>
<protein>
    <submittedName>
        <fullName evidence="7">APC family permease</fullName>
    </submittedName>
</protein>
<organism evidence="7 8">
    <name type="scientific">Pseudonocardia yunnanensis</name>
    <dbReference type="NCBI Taxonomy" id="58107"/>
    <lineage>
        <taxon>Bacteria</taxon>
        <taxon>Bacillati</taxon>
        <taxon>Actinomycetota</taxon>
        <taxon>Actinomycetes</taxon>
        <taxon>Pseudonocardiales</taxon>
        <taxon>Pseudonocardiaceae</taxon>
        <taxon>Pseudonocardia</taxon>
    </lineage>
</organism>
<feature type="transmembrane region" description="Helical" evidence="6">
    <location>
        <begin position="213"/>
        <end position="232"/>
    </location>
</feature>
<name>A0ABW4F9Y4_9PSEU</name>
<evidence type="ECO:0000256" key="2">
    <source>
        <dbReference type="ARBA" id="ARBA00022475"/>
    </source>
</evidence>
<dbReference type="EMBL" id="JBHUCO010000082">
    <property type="protein sequence ID" value="MFD1524431.1"/>
    <property type="molecule type" value="Genomic_DNA"/>
</dbReference>
<keyword evidence="8" id="KW-1185">Reference proteome</keyword>
<gene>
    <name evidence="7" type="ORF">ACFSJD_43600</name>
</gene>
<feature type="transmembrane region" description="Helical" evidence="6">
    <location>
        <begin position="381"/>
        <end position="400"/>
    </location>
</feature>
<dbReference type="Pfam" id="PF13520">
    <property type="entry name" value="AA_permease_2"/>
    <property type="match status" value="1"/>
</dbReference>
<comment type="caution">
    <text evidence="7">The sequence shown here is derived from an EMBL/GenBank/DDBJ whole genome shotgun (WGS) entry which is preliminary data.</text>
</comment>
<evidence type="ECO:0000313" key="7">
    <source>
        <dbReference type="EMBL" id="MFD1524431.1"/>
    </source>
</evidence>
<feature type="transmembrane region" description="Helical" evidence="6">
    <location>
        <begin position="34"/>
        <end position="55"/>
    </location>
</feature>
<dbReference type="PIRSF" id="PIRSF006060">
    <property type="entry name" value="AA_transporter"/>
    <property type="match status" value="1"/>
</dbReference>
<comment type="subcellular location">
    <subcellularLocation>
        <location evidence="1">Cell membrane</location>
        <topology evidence="1">Multi-pass membrane protein</topology>
    </subcellularLocation>
</comment>
<keyword evidence="3 6" id="KW-0812">Transmembrane</keyword>
<dbReference type="RefSeq" id="WP_344717582.1">
    <property type="nucleotide sequence ID" value="NZ_BAAAUS010000001.1"/>
</dbReference>
<feature type="transmembrane region" description="Helical" evidence="6">
    <location>
        <begin position="61"/>
        <end position="80"/>
    </location>
</feature>
<feature type="transmembrane region" description="Helical" evidence="6">
    <location>
        <begin position="432"/>
        <end position="450"/>
    </location>
</feature>
<dbReference type="PANTHER" id="PTHR42770:SF16">
    <property type="entry name" value="AMINO ACID PERMEASE"/>
    <property type="match status" value="1"/>
</dbReference>
<keyword evidence="4 6" id="KW-1133">Transmembrane helix</keyword>
<dbReference type="InterPro" id="IPR050367">
    <property type="entry name" value="APC_superfamily"/>
</dbReference>
<dbReference type="Proteomes" id="UP001597114">
    <property type="component" value="Unassembled WGS sequence"/>
</dbReference>
<reference evidence="8" key="1">
    <citation type="journal article" date="2019" name="Int. J. Syst. Evol. Microbiol.">
        <title>The Global Catalogue of Microorganisms (GCM) 10K type strain sequencing project: providing services to taxonomists for standard genome sequencing and annotation.</title>
        <authorList>
            <consortium name="The Broad Institute Genomics Platform"/>
            <consortium name="The Broad Institute Genome Sequencing Center for Infectious Disease"/>
            <person name="Wu L."/>
            <person name="Ma J."/>
        </authorList>
    </citation>
    <scope>NUCLEOTIDE SEQUENCE [LARGE SCALE GENOMIC DNA]</scope>
    <source>
        <strain evidence="8">CCM 7043</strain>
    </source>
</reference>
<feature type="transmembrane region" description="Helical" evidence="6">
    <location>
        <begin position="101"/>
        <end position="126"/>
    </location>
</feature>
<dbReference type="PANTHER" id="PTHR42770">
    <property type="entry name" value="AMINO ACID TRANSPORTER-RELATED"/>
    <property type="match status" value="1"/>
</dbReference>
<evidence type="ECO:0000256" key="6">
    <source>
        <dbReference type="SAM" id="Phobius"/>
    </source>
</evidence>
<dbReference type="InterPro" id="IPR002293">
    <property type="entry name" value="AA/rel_permease1"/>
</dbReference>
<evidence type="ECO:0000256" key="5">
    <source>
        <dbReference type="ARBA" id="ARBA00023136"/>
    </source>
</evidence>